<sequence length="94" mass="10289">IYLNVLSRALVELLGSCSKKSSTSPANKCLRDPTVDLIAISSCFKVTPDLAGLMNCIKYILDIIILQCLWYNPLPLSLRGSDLDAEKLNKTSST</sequence>
<organism evidence="1 2">
    <name type="scientific">Trachymyrmex cornetzi</name>
    <dbReference type="NCBI Taxonomy" id="471704"/>
    <lineage>
        <taxon>Eukaryota</taxon>
        <taxon>Metazoa</taxon>
        <taxon>Ecdysozoa</taxon>
        <taxon>Arthropoda</taxon>
        <taxon>Hexapoda</taxon>
        <taxon>Insecta</taxon>
        <taxon>Pterygota</taxon>
        <taxon>Neoptera</taxon>
        <taxon>Endopterygota</taxon>
        <taxon>Hymenoptera</taxon>
        <taxon>Apocrita</taxon>
        <taxon>Aculeata</taxon>
        <taxon>Formicoidea</taxon>
        <taxon>Formicidae</taxon>
        <taxon>Myrmicinae</taxon>
        <taxon>Trachymyrmex</taxon>
    </lineage>
</organism>
<accession>A0A195DKB6</accession>
<dbReference type="AlphaFoldDB" id="A0A195DKB6"/>
<keyword evidence="2" id="KW-1185">Reference proteome</keyword>
<feature type="non-terminal residue" evidence="1">
    <location>
        <position position="1"/>
    </location>
</feature>
<reference evidence="1 2" key="1">
    <citation type="submission" date="2015-09" db="EMBL/GenBank/DDBJ databases">
        <title>Trachymyrmex cornetzi WGS genome.</title>
        <authorList>
            <person name="Nygaard S."/>
            <person name="Hu H."/>
            <person name="Boomsma J."/>
            <person name="Zhang G."/>
        </authorList>
    </citation>
    <scope>NUCLEOTIDE SEQUENCE [LARGE SCALE GENOMIC DNA]</scope>
    <source>
        <strain evidence="1">Tcor2-1</strain>
        <tissue evidence="1">Whole body</tissue>
    </source>
</reference>
<dbReference type="EMBL" id="KQ980765">
    <property type="protein sequence ID" value="KYN13340.1"/>
    <property type="molecule type" value="Genomic_DNA"/>
</dbReference>
<gene>
    <name evidence="1" type="ORF">ALC57_14353</name>
</gene>
<dbReference type="Proteomes" id="UP000078492">
    <property type="component" value="Unassembled WGS sequence"/>
</dbReference>
<proteinExistence type="predicted"/>
<evidence type="ECO:0000313" key="2">
    <source>
        <dbReference type="Proteomes" id="UP000078492"/>
    </source>
</evidence>
<evidence type="ECO:0000313" key="1">
    <source>
        <dbReference type="EMBL" id="KYN13340.1"/>
    </source>
</evidence>
<name>A0A195DKB6_9HYME</name>
<protein>
    <submittedName>
        <fullName evidence="1">Uncharacterized protein</fullName>
    </submittedName>
</protein>